<evidence type="ECO:0000256" key="5">
    <source>
        <dbReference type="ARBA" id="ARBA00022989"/>
    </source>
</evidence>
<evidence type="ECO:0000313" key="11">
    <source>
        <dbReference type="Proteomes" id="UP000800036"/>
    </source>
</evidence>
<feature type="region of interest" description="Disordered" evidence="7">
    <location>
        <begin position="35"/>
        <end position="70"/>
    </location>
</feature>
<evidence type="ECO:0000256" key="6">
    <source>
        <dbReference type="ARBA" id="ARBA00023136"/>
    </source>
</evidence>
<dbReference type="EMBL" id="ML976730">
    <property type="protein sequence ID" value="KAF1967639.1"/>
    <property type="molecule type" value="Genomic_DNA"/>
</dbReference>
<reference evidence="10" key="1">
    <citation type="journal article" date="2020" name="Stud. Mycol.">
        <title>101 Dothideomycetes genomes: a test case for predicting lifestyles and emergence of pathogens.</title>
        <authorList>
            <person name="Haridas S."/>
            <person name="Albert R."/>
            <person name="Binder M."/>
            <person name="Bloem J."/>
            <person name="Labutti K."/>
            <person name="Salamov A."/>
            <person name="Andreopoulos B."/>
            <person name="Baker S."/>
            <person name="Barry K."/>
            <person name="Bills G."/>
            <person name="Bluhm B."/>
            <person name="Cannon C."/>
            <person name="Castanera R."/>
            <person name="Culley D."/>
            <person name="Daum C."/>
            <person name="Ezra D."/>
            <person name="Gonzalez J."/>
            <person name="Henrissat B."/>
            <person name="Kuo A."/>
            <person name="Liang C."/>
            <person name="Lipzen A."/>
            <person name="Lutzoni F."/>
            <person name="Magnuson J."/>
            <person name="Mondo S."/>
            <person name="Nolan M."/>
            <person name="Ohm R."/>
            <person name="Pangilinan J."/>
            <person name="Park H.-J."/>
            <person name="Ramirez L."/>
            <person name="Alfaro M."/>
            <person name="Sun H."/>
            <person name="Tritt A."/>
            <person name="Yoshinaga Y."/>
            <person name="Zwiers L.-H."/>
            <person name="Turgeon B."/>
            <person name="Goodwin S."/>
            <person name="Spatafora J."/>
            <person name="Crous P."/>
            <person name="Grigoriev I."/>
        </authorList>
    </citation>
    <scope>NUCLEOTIDE SEQUENCE</scope>
    <source>
        <strain evidence="10">CBS 107.79</strain>
    </source>
</reference>
<keyword evidence="5 8" id="KW-1133">Transmembrane helix</keyword>
<feature type="transmembrane region" description="Helical" evidence="8">
    <location>
        <begin position="287"/>
        <end position="308"/>
    </location>
</feature>
<feature type="transmembrane region" description="Helical" evidence="8">
    <location>
        <begin position="159"/>
        <end position="178"/>
    </location>
</feature>
<feature type="transmembrane region" description="Helical" evidence="8">
    <location>
        <begin position="438"/>
        <end position="456"/>
    </location>
</feature>
<evidence type="ECO:0000256" key="8">
    <source>
        <dbReference type="SAM" id="Phobius"/>
    </source>
</evidence>
<feature type="transmembrane region" description="Helical" evidence="8">
    <location>
        <begin position="555"/>
        <end position="574"/>
    </location>
</feature>
<comment type="subcellular location">
    <subcellularLocation>
        <location evidence="1">Membrane</location>
        <topology evidence="1">Multi-pass membrane protein</topology>
    </subcellularLocation>
</comment>
<name>A0A6A5UUL6_9PLEO</name>
<feature type="domain" description="Major facilitator superfamily (MFS) profile" evidence="9">
    <location>
        <begin position="121"/>
        <end position="577"/>
    </location>
</feature>
<dbReference type="PANTHER" id="PTHR23511">
    <property type="entry name" value="SYNAPTIC VESICLE GLYCOPROTEIN 2"/>
    <property type="match status" value="1"/>
</dbReference>
<feature type="compositionally biased region" description="Basic and acidic residues" evidence="7">
    <location>
        <begin position="44"/>
        <end position="61"/>
    </location>
</feature>
<feature type="transmembrane region" description="Helical" evidence="8">
    <location>
        <begin position="244"/>
        <end position="267"/>
    </location>
</feature>
<gene>
    <name evidence="10" type="ORF">BU23DRAFT_288786</name>
</gene>
<dbReference type="Pfam" id="PF07690">
    <property type="entry name" value="MFS_1"/>
    <property type="match status" value="1"/>
</dbReference>
<dbReference type="PANTHER" id="PTHR23511:SF5">
    <property type="entry name" value="MAJOR FACILITATOR-TYPE TRANSPORTER HXNZ-RELATED"/>
    <property type="match status" value="1"/>
</dbReference>
<evidence type="ECO:0000313" key="10">
    <source>
        <dbReference type="EMBL" id="KAF1967639.1"/>
    </source>
</evidence>
<dbReference type="SUPFAM" id="SSF103473">
    <property type="entry name" value="MFS general substrate transporter"/>
    <property type="match status" value="1"/>
</dbReference>
<dbReference type="InterPro" id="IPR020846">
    <property type="entry name" value="MFS_dom"/>
</dbReference>
<feature type="transmembrane region" description="Helical" evidence="8">
    <location>
        <begin position="208"/>
        <end position="232"/>
    </location>
</feature>
<keyword evidence="6 8" id="KW-0472">Membrane</keyword>
<keyword evidence="3" id="KW-0813">Transport</keyword>
<dbReference type="CDD" id="cd17316">
    <property type="entry name" value="MFS_SV2_like"/>
    <property type="match status" value="1"/>
</dbReference>
<keyword evidence="4 8" id="KW-0812">Transmembrane</keyword>
<dbReference type="AlphaFoldDB" id="A0A6A5UUL6"/>
<evidence type="ECO:0000256" key="1">
    <source>
        <dbReference type="ARBA" id="ARBA00004141"/>
    </source>
</evidence>
<evidence type="ECO:0000256" key="7">
    <source>
        <dbReference type="SAM" id="MobiDB-lite"/>
    </source>
</evidence>
<feature type="transmembrane region" description="Helical" evidence="8">
    <location>
        <begin position="121"/>
        <end position="139"/>
    </location>
</feature>
<evidence type="ECO:0000256" key="4">
    <source>
        <dbReference type="ARBA" id="ARBA00022692"/>
    </source>
</evidence>
<dbReference type="InterPro" id="IPR011701">
    <property type="entry name" value="MFS"/>
</dbReference>
<proteinExistence type="inferred from homology"/>
<evidence type="ECO:0000259" key="9">
    <source>
        <dbReference type="PROSITE" id="PS50850"/>
    </source>
</evidence>
<comment type="similarity">
    <text evidence="2">Belongs to the major facilitator superfamily.</text>
</comment>
<dbReference type="Proteomes" id="UP000800036">
    <property type="component" value="Unassembled WGS sequence"/>
</dbReference>
<evidence type="ECO:0000256" key="3">
    <source>
        <dbReference type="ARBA" id="ARBA00022448"/>
    </source>
</evidence>
<dbReference type="PROSITE" id="PS50850">
    <property type="entry name" value="MFS"/>
    <property type="match status" value="1"/>
</dbReference>
<dbReference type="InterPro" id="IPR036259">
    <property type="entry name" value="MFS_trans_sf"/>
</dbReference>
<protein>
    <submittedName>
        <fullName evidence="10">MFS general substrate transporter</fullName>
    </submittedName>
</protein>
<evidence type="ECO:0000256" key="2">
    <source>
        <dbReference type="ARBA" id="ARBA00008335"/>
    </source>
</evidence>
<dbReference type="Gene3D" id="1.20.1250.20">
    <property type="entry name" value="MFS general substrate transporter like domains"/>
    <property type="match status" value="1"/>
</dbReference>
<dbReference type="FunFam" id="1.20.1250.20:FF:000171">
    <property type="entry name" value="MFS general substrate transporter"/>
    <property type="match status" value="1"/>
</dbReference>
<organism evidence="10 11">
    <name type="scientific">Bimuria novae-zelandiae CBS 107.79</name>
    <dbReference type="NCBI Taxonomy" id="1447943"/>
    <lineage>
        <taxon>Eukaryota</taxon>
        <taxon>Fungi</taxon>
        <taxon>Dikarya</taxon>
        <taxon>Ascomycota</taxon>
        <taxon>Pezizomycotina</taxon>
        <taxon>Dothideomycetes</taxon>
        <taxon>Pleosporomycetidae</taxon>
        <taxon>Pleosporales</taxon>
        <taxon>Massarineae</taxon>
        <taxon>Didymosphaeriaceae</taxon>
        <taxon>Bimuria</taxon>
    </lineage>
</organism>
<feature type="transmembrane region" description="Helical" evidence="8">
    <location>
        <begin position="185"/>
        <end position="202"/>
    </location>
</feature>
<accession>A0A6A5UUL6</accession>
<dbReference type="GO" id="GO:0016020">
    <property type="term" value="C:membrane"/>
    <property type="evidence" value="ECO:0007669"/>
    <property type="project" value="UniProtKB-SubCell"/>
</dbReference>
<keyword evidence="11" id="KW-1185">Reference proteome</keyword>
<feature type="transmembrane region" description="Helical" evidence="8">
    <location>
        <begin position="468"/>
        <end position="485"/>
    </location>
</feature>
<sequence length="582" mass="63118">MFIINPFKNHDISDFPDTHVNLADAEHRNSIVSARRQSLTQAPSEKDKNDSSSGKDSDAHSGHGGASIRAGSTRGLTLAELRDEIDHDISANDTQSIYDRKSKIINRAIADMGMGRYQWQLFVLCGFGWMADNLWLQGVALTLPSLSSEFGVSETEVRYTTLSLFLGLCIGASFWGVASDVVGRRLAFNFTLMFAGIFGLAAGGGPNWIGVCALYACLGLGVGGNLPVDGALFLEFLPGANNNLLTLLSAFWSFGQLIASLLAWALIPNFSCPADAATCTKDQNWGWRYLVLTLGAITFTMFLCRFLLFHLFESPKYLLSQGRQREAVAVVHGIAYHNKTKTWLSEDILDQVGGKSEEIVSTKMGTIDIVKNNLGKFSGERMAPLFKNKKMGFTMVLLWFQWTTIGMGYPLFNAFLPQYLANSGSAQPTSTSITYRNYAITSVCGCPGSILAYFLVNVPFCGRKKTMIVGTALTGVFVFLFTLSGDPDFQLAFSCLEACFQQIMYGVLYAYTPEVIPAPNRGTGTGISSFLNRLAGLCAPIVAVNAGSSNPKAPIYASGGLILAAFVSMFFLPIETQGASVL</sequence>
<feature type="transmembrane region" description="Helical" evidence="8">
    <location>
        <begin position="391"/>
        <end position="412"/>
    </location>
</feature>
<dbReference type="OrthoDB" id="4139357at2759"/>
<dbReference type="GO" id="GO:0022857">
    <property type="term" value="F:transmembrane transporter activity"/>
    <property type="evidence" value="ECO:0007669"/>
    <property type="project" value="InterPro"/>
</dbReference>